<dbReference type="EMBL" id="CP050951">
    <property type="protein sequence ID" value="QJQ11254.1"/>
    <property type="molecule type" value="Genomic_DNA"/>
</dbReference>
<dbReference type="Gene3D" id="2.180.10.10">
    <property type="entry name" value="RHS repeat-associated core"/>
    <property type="match status" value="1"/>
</dbReference>
<gene>
    <name evidence="2" type="ORF">A3L25_018105</name>
</gene>
<dbReference type="NCBIfam" id="TIGR03696">
    <property type="entry name" value="Rhs_assc_core"/>
    <property type="match status" value="1"/>
</dbReference>
<feature type="region of interest" description="Disordered" evidence="1">
    <location>
        <begin position="241"/>
        <end position="267"/>
    </location>
</feature>
<evidence type="ECO:0000313" key="2">
    <source>
        <dbReference type="EMBL" id="QJQ11254.1"/>
    </source>
</evidence>
<reference evidence="2 3" key="1">
    <citation type="submission" date="2016-04" db="EMBL/GenBank/DDBJ databases">
        <authorList>
            <person name="Qiu J."/>
        </authorList>
    </citation>
    <scope>NUCLEOTIDE SEQUENCE [LARGE SCALE GENOMIC DNA]</scope>
    <source>
        <strain evidence="2 3">JQ581</strain>
    </source>
</reference>
<evidence type="ECO:0000313" key="3">
    <source>
        <dbReference type="Proteomes" id="UP000076857"/>
    </source>
</evidence>
<proteinExistence type="predicted"/>
<feature type="compositionally biased region" description="Low complexity" evidence="1">
    <location>
        <begin position="110"/>
        <end position="124"/>
    </location>
</feature>
<sequence>MSDVTPLRTQAYDPYGFSPLGLEQGALGFNGWPRQSIAGLYLLGNGYRAYNPALRRFLSPDSWSPFGRGEINSYVYCKCDPVNFQDDSGHMSGRERGRPVARNNHRRLNSTGSSSSDSTSRSRSPINLGDYSTHPIVRQRGGSPVNNAGQSPSPHRPSSSSAVIDMTHPEALQRVPVDIGSLSDFTDVFSRVSLDGDGGNLSMQRPESAHLNSMINAGLGLDEELFLRSTDIRTTAGIQGGESLSSQTLESINRERMDQLKRKTGSQ</sequence>
<feature type="compositionally biased region" description="Basic and acidic residues" evidence="1">
    <location>
        <begin position="252"/>
        <end position="261"/>
    </location>
</feature>
<organism evidence="2 3">
    <name type="scientific">Pseudomonas putida</name>
    <name type="common">Arthrobacter siderocapsulatus</name>
    <dbReference type="NCBI Taxonomy" id="303"/>
    <lineage>
        <taxon>Bacteria</taxon>
        <taxon>Pseudomonadati</taxon>
        <taxon>Pseudomonadota</taxon>
        <taxon>Gammaproteobacteria</taxon>
        <taxon>Pseudomonadales</taxon>
        <taxon>Pseudomonadaceae</taxon>
        <taxon>Pseudomonas</taxon>
    </lineage>
</organism>
<feature type="compositionally biased region" description="Basic and acidic residues" evidence="1">
    <location>
        <begin position="87"/>
        <end position="98"/>
    </location>
</feature>
<feature type="compositionally biased region" description="Polar residues" evidence="1">
    <location>
        <begin position="241"/>
        <end position="251"/>
    </location>
</feature>
<dbReference type="Proteomes" id="UP000076857">
    <property type="component" value="Chromosome"/>
</dbReference>
<feature type="region of interest" description="Disordered" evidence="1">
    <location>
        <begin position="86"/>
        <end position="162"/>
    </location>
</feature>
<accession>A0AAP9SQ03</accession>
<feature type="compositionally biased region" description="Low complexity" evidence="1">
    <location>
        <begin position="151"/>
        <end position="161"/>
    </location>
</feature>
<protein>
    <submittedName>
        <fullName evidence="2">RHS repeat-associated core domain-containing protein</fullName>
    </submittedName>
</protein>
<dbReference type="AlphaFoldDB" id="A0AAP9SQ03"/>
<dbReference type="InterPro" id="IPR022385">
    <property type="entry name" value="Rhs_assc_core"/>
</dbReference>
<reference evidence="2 3" key="2">
    <citation type="submission" date="2020-04" db="EMBL/GenBank/DDBJ databases">
        <title>Complete genome sequence of Pseudomonas putida strain JQ581.</title>
        <authorList>
            <person name="Mu Y."/>
        </authorList>
    </citation>
    <scope>NUCLEOTIDE SEQUENCE [LARGE SCALE GENOMIC DNA]</scope>
    <source>
        <strain evidence="2 3">JQ581</strain>
    </source>
</reference>
<evidence type="ECO:0000256" key="1">
    <source>
        <dbReference type="SAM" id="MobiDB-lite"/>
    </source>
</evidence>
<name>A0AAP9SQ03_PSEPU</name>